<organism evidence="1 2">
    <name type="scientific">Acetobacter cerevisiae</name>
    <dbReference type="NCBI Taxonomy" id="178900"/>
    <lineage>
        <taxon>Bacteria</taxon>
        <taxon>Pseudomonadati</taxon>
        <taxon>Pseudomonadota</taxon>
        <taxon>Alphaproteobacteria</taxon>
        <taxon>Acetobacterales</taxon>
        <taxon>Acetobacteraceae</taxon>
        <taxon>Acetobacter</taxon>
    </lineage>
</organism>
<gene>
    <name evidence="1" type="ORF">NKW54_12755</name>
</gene>
<comment type="caution">
    <text evidence="1">The sequence shown here is derived from an EMBL/GenBank/DDBJ whole genome shotgun (WGS) entry which is preliminary data.</text>
</comment>
<reference evidence="1 2" key="1">
    <citation type="submission" date="2022-06" db="EMBL/GenBank/DDBJ databases">
        <title>Acetobacer genomes from food samples.</title>
        <authorList>
            <person name="Sombolestani A."/>
        </authorList>
    </citation>
    <scope>NUCLEOTIDE SEQUENCE [LARGE SCALE GENOMIC DNA]</scope>
    <source>
        <strain evidence="1 2">R-83281</strain>
    </source>
</reference>
<protein>
    <submittedName>
        <fullName evidence="1">Uncharacterized protein</fullName>
    </submittedName>
</protein>
<keyword evidence="2" id="KW-1185">Reference proteome</keyword>
<evidence type="ECO:0000313" key="2">
    <source>
        <dbReference type="Proteomes" id="UP001523543"/>
    </source>
</evidence>
<proteinExistence type="predicted"/>
<sequence>MTASPASSNARATLPPTWPVAPITTYIYAPFLTHILAGHLWKYAGSKTYAYKALPVRTTGNALPLHATGAASFSP</sequence>
<dbReference type="Proteomes" id="UP001523543">
    <property type="component" value="Unassembled WGS sequence"/>
</dbReference>
<evidence type="ECO:0000313" key="1">
    <source>
        <dbReference type="EMBL" id="MCP1246801.1"/>
    </source>
</evidence>
<name>A0ABT1ETT4_9PROT</name>
<dbReference type="EMBL" id="JAMYZR010000030">
    <property type="protein sequence ID" value="MCP1246801.1"/>
    <property type="molecule type" value="Genomic_DNA"/>
</dbReference>
<accession>A0ABT1ETT4</accession>
<dbReference type="RefSeq" id="WP_197464436.1">
    <property type="nucleotide sequence ID" value="NZ_JAMYZR010000030.1"/>
</dbReference>